<dbReference type="InterPro" id="IPR036097">
    <property type="entry name" value="HisK_dim/P_sf"/>
</dbReference>
<keyword evidence="5" id="KW-0808">Transferase</keyword>
<feature type="region of interest" description="Disordered" evidence="8">
    <location>
        <begin position="80"/>
        <end position="105"/>
    </location>
</feature>
<evidence type="ECO:0000256" key="5">
    <source>
        <dbReference type="ARBA" id="ARBA00022679"/>
    </source>
</evidence>
<dbReference type="PANTHER" id="PTHR45453">
    <property type="entry name" value="PHOSPHATE REGULON SENSOR PROTEIN PHOR"/>
    <property type="match status" value="1"/>
</dbReference>
<keyword evidence="6 11" id="KW-0418">Kinase</keyword>
<comment type="catalytic activity">
    <reaction evidence="1">
        <text>ATP + protein L-histidine = ADP + protein N-phospho-L-histidine.</text>
        <dbReference type="EC" id="2.7.13.3"/>
    </reaction>
</comment>
<feature type="transmembrane region" description="Helical" evidence="9">
    <location>
        <begin position="205"/>
        <end position="225"/>
    </location>
</feature>
<dbReference type="GO" id="GO:0000155">
    <property type="term" value="F:phosphorelay sensor kinase activity"/>
    <property type="evidence" value="ECO:0007669"/>
    <property type="project" value="InterPro"/>
</dbReference>
<dbReference type="InterPro" id="IPR004358">
    <property type="entry name" value="Sig_transdc_His_kin-like_C"/>
</dbReference>
<gene>
    <name evidence="11" type="ORF">ID09_05925</name>
</gene>
<dbReference type="InterPro" id="IPR005467">
    <property type="entry name" value="His_kinase_dom"/>
</dbReference>
<evidence type="ECO:0000256" key="7">
    <source>
        <dbReference type="ARBA" id="ARBA00023012"/>
    </source>
</evidence>
<dbReference type="RefSeq" id="WP_024381361.1">
    <property type="nucleotide sequence ID" value="NZ_ALLE01000002.1"/>
</dbReference>
<dbReference type="EC" id="2.7.13.3" evidence="3"/>
<dbReference type="InterPro" id="IPR050351">
    <property type="entry name" value="BphY/WalK/GraS-like"/>
</dbReference>
<dbReference type="GO" id="GO:0004721">
    <property type="term" value="F:phosphoprotein phosphatase activity"/>
    <property type="evidence" value="ECO:0007669"/>
    <property type="project" value="TreeGrafter"/>
</dbReference>
<feature type="domain" description="Histidine kinase" evidence="10">
    <location>
        <begin position="246"/>
        <end position="459"/>
    </location>
</feature>
<evidence type="ECO:0000256" key="8">
    <source>
        <dbReference type="SAM" id="MobiDB-lite"/>
    </source>
</evidence>
<evidence type="ECO:0000256" key="9">
    <source>
        <dbReference type="SAM" id="Phobius"/>
    </source>
</evidence>
<dbReference type="SMART" id="SM00388">
    <property type="entry name" value="HisKA"/>
    <property type="match status" value="1"/>
</dbReference>
<evidence type="ECO:0000313" key="11">
    <source>
        <dbReference type="EMBL" id="AIG43583.1"/>
    </source>
</evidence>
<dbReference type="Proteomes" id="UP000028185">
    <property type="component" value="Chromosome"/>
</dbReference>
<dbReference type="SUPFAM" id="SSF47384">
    <property type="entry name" value="Homodimeric domain of signal transducing histidine kinase"/>
    <property type="match status" value="1"/>
</dbReference>
<keyword evidence="4" id="KW-0597">Phosphoprotein</keyword>
<feature type="compositionally biased region" description="Low complexity" evidence="8">
    <location>
        <begin position="80"/>
        <end position="94"/>
    </location>
</feature>
<dbReference type="InterPro" id="IPR003661">
    <property type="entry name" value="HisK_dim/P_dom"/>
</dbReference>
<feature type="transmembrane region" description="Helical" evidence="9">
    <location>
        <begin position="20"/>
        <end position="39"/>
    </location>
</feature>
<accession>A0A075SID2</accession>
<dbReference type="HOGENOM" id="CLU_000445_89_6_9"/>
<dbReference type="SMART" id="SM00387">
    <property type="entry name" value="HATPase_c"/>
    <property type="match status" value="1"/>
</dbReference>
<keyword evidence="9" id="KW-1133">Transmembrane helix</keyword>
<evidence type="ECO:0000256" key="3">
    <source>
        <dbReference type="ARBA" id="ARBA00012438"/>
    </source>
</evidence>
<proteinExistence type="predicted"/>
<evidence type="ECO:0000259" key="10">
    <source>
        <dbReference type="PROSITE" id="PS50109"/>
    </source>
</evidence>
<dbReference type="PATRIC" id="fig|1214179.4.peg.1152"/>
<dbReference type="PANTHER" id="PTHR45453:SF1">
    <property type="entry name" value="PHOSPHATE REGULON SENSOR PROTEIN PHOR"/>
    <property type="match status" value="1"/>
</dbReference>
<protein>
    <recommendedName>
        <fullName evidence="3">histidine kinase</fullName>
        <ecNumber evidence="3">2.7.13.3</ecNumber>
    </recommendedName>
</protein>
<evidence type="ECO:0000313" key="12">
    <source>
        <dbReference type="Proteomes" id="UP000028185"/>
    </source>
</evidence>
<dbReference type="GO" id="GO:0016036">
    <property type="term" value="P:cellular response to phosphate starvation"/>
    <property type="evidence" value="ECO:0007669"/>
    <property type="project" value="TreeGrafter"/>
</dbReference>
<keyword evidence="9" id="KW-0812">Transmembrane</keyword>
<dbReference type="CDD" id="cd00082">
    <property type="entry name" value="HisKA"/>
    <property type="match status" value="1"/>
</dbReference>
<keyword evidence="7" id="KW-0902">Two-component regulatory system</keyword>
<evidence type="ECO:0000256" key="1">
    <source>
        <dbReference type="ARBA" id="ARBA00000085"/>
    </source>
</evidence>
<reference evidence="11 12" key="1">
    <citation type="journal article" date="2014" name="Genome Announc.">
        <title>Whole-Genome Sequence of Streptococcus suis Serotype 4 Reference Strain 6407.</title>
        <authorList>
            <person name="Wang K."/>
            <person name="Chen J."/>
            <person name="Yao H."/>
            <person name="Lu C."/>
        </authorList>
    </citation>
    <scope>NUCLEOTIDE SEQUENCE [LARGE SCALE GENOMIC DNA]</scope>
    <source>
        <strain evidence="11">6407</strain>
    </source>
</reference>
<evidence type="ECO:0000256" key="6">
    <source>
        <dbReference type="ARBA" id="ARBA00022777"/>
    </source>
</evidence>
<dbReference type="PRINTS" id="PR00344">
    <property type="entry name" value="BCTRLSENSOR"/>
</dbReference>
<evidence type="ECO:0000256" key="2">
    <source>
        <dbReference type="ARBA" id="ARBA00004370"/>
    </source>
</evidence>
<evidence type="ECO:0000256" key="4">
    <source>
        <dbReference type="ARBA" id="ARBA00022553"/>
    </source>
</evidence>
<comment type="subcellular location">
    <subcellularLocation>
        <location evidence="2">Membrane</location>
    </subcellularLocation>
</comment>
<dbReference type="SUPFAM" id="SSF55874">
    <property type="entry name" value="ATPase domain of HSP90 chaperone/DNA topoisomerase II/histidine kinase"/>
    <property type="match status" value="1"/>
</dbReference>
<dbReference type="EMBL" id="CP008921">
    <property type="protein sequence ID" value="AIG43583.1"/>
    <property type="molecule type" value="Genomic_DNA"/>
</dbReference>
<dbReference type="Pfam" id="PF02518">
    <property type="entry name" value="HATPase_c"/>
    <property type="match status" value="1"/>
</dbReference>
<keyword evidence="9" id="KW-0472">Membrane</keyword>
<dbReference type="Gene3D" id="3.30.565.10">
    <property type="entry name" value="Histidine kinase-like ATPase, C-terminal domain"/>
    <property type="match status" value="1"/>
</dbReference>
<dbReference type="FunFam" id="3.30.565.10:FF:000006">
    <property type="entry name" value="Sensor histidine kinase WalK"/>
    <property type="match status" value="1"/>
</dbReference>
<name>A0A075SID2_STRSU</name>
<dbReference type="InterPro" id="IPR003594">
    <property type="entry name" value="HATPase_dom"/>
</dbReference>
<dbReference type="PROSITE" id="PS50109">
    <property type="entry name" value="HIS_KIN"/>
    <property type="match status" value="1"/>
</dbReference>
<dbReference type="Pfam" id="PF00512">
    <property type="entry name" value="HisKA"/>
    <property type="match status" value="1"/>
</dbReference>
<dbReference type="Gene3D" id="1.10.287.130">
    <property type="match status" value="1"/>
</dbReference>
<dbReference type="GO" id="GO:0005886">
    <property type="term" value="C:plasma membrane"/>
    <property type="evidence" value="ECO:0007669"/>
    <property type="project" value="TreeGrafter"/>
</dbReference>
<organism evidence="11 12">
    <name type="scientific">Streptococcus suis 6407</name>
    <dbReference type="NCBI Taxonomy" id="1214179"/>
    <lineage>
        <taxon>Bacteria</taxon>
        <taxon>Bacillati</taxon>
        <taxon>Bacillota</taxon>
        <taxon>Bacilli</taxon>
        <taxon>Lactobacillales</taxon>
        <taxon>Streptococcaceae</taxon>
        <taxon>Streptococcus</taxon>
    </lineage>
</organism>
<sequence>MPKRFKKLMYTDKFSFFIRYFAVFTLIFGLMTAIIFQLMRSTMYQNSDNTLKRIKKEPALAVGFAIARTYEPNSVFILQDSPTGEETTSSSSDSMPVPKNQKNTRAGDQLRLGANTHVLLYSKSGEMINPDTFTGLADLSLDKEKLGEIKETTVESSFGMSEDYRYITIGLATDELGYYSSYDIKYATILVNVSQIKSSIESYEATVAIVMVSAWLISILASIYLSNLSMRPILISYQKQKDFVENASHELRTPLAVLQNRLESLFRHPETTILESSESIGSSLEEVRNMRLLTTNLLNLARRDDGLKVDMIDVQPNYFDEIFANYLMIAEENGKTLTVNNLIHQPIRTDKVLIKQLLTILFDNAMKYTDEDGTIQIAANIKDKLVCFTVIDNGLGISDTDKKKIFDRFYRVDKARTRQKGGFGLGLSLAQQIIKNLDGEISVRDNQPKGTIFEVRLPK</sequence>
<dbReference type="CDD" id="cd00075">
    <property type="entry name" value="HATPase"/>
    <property type="match status" value="1"/>
</dbReference>
<dbReference type="AlphaFoldDB" id="A0A075SID2"/>
<dbReference type="InterPro" id="IPR036890">
    <property type="entry name" value="HATPase_C_sf"/>
</dbReference>